<protein>
    <recommendedName>
        <fullName evidence="3">Transmembrane protein 19</fullName>
    </recommendedName>
</protein>
<feature type="transmembrane region" description="Helical" evidence="7">
    <location>
        <begin position="202"/>
        <end position="225"/>
    </location>
</feature>
<organism evidence="8">
    <name type="scientific">Caligus rogercresseyi</name>
    <name type="common">Sea louse</name>
    <dbReference type="NCBI Taxonomy" id="217165"/>
    <lineage>
        <taxon>Eukaryota</taxon>
        <taxon>Metazoa</taxon>
        <taxon>Ecdysozoa</taxon>
        <taxon>Arthropoda</taxon>
        <taxon>Crustacea</taxon>
        <taxon>Multicrustacea</taxon>
        <taxon>Hexanauplia</taxon>
        <taxon>Copepoda</taxon>
        <taxon>Siphonostomatoida</taxon>
        <taxon>Caligidae</taxon>
        <taxon>Caligus</taxon>
    </lineage>
</organism>
<sequence>MKSMAGVHPVVGFFSLFYGLLSVGSLYIIFSDIRSGSLLREPFRLPFSLCVTLFIVYRSLRKKRLSLSGAPASFPVGFLHFYASPAFTGALLAFFLSSSFATRYREGAKKNISGSEFKEGGQRNWVQVMCNGLVSSTGALFFLLGQHRDETPIGTTGLAVLLANAACCGDTWASELGQVLSSGDPVHILNLQRVPRGTNGGVSVPGVLISFLGGLWVGLNFLWPLCLFHSLSSWTCLVLLCTGAAGGLFGSLLDSILGGLLQYSGIDSSGAIHQSSGPGVTKICGWEILDNDSVNILSTLITTLLISNSVTPWIK</sequence>
<reference evidence="8" key="1">
    <citation type="submission" date="2009-03" db="EMBL/GenBank/DDBJ databases">
        <title>Caligus rogercresseyi ESTs and full-length cDNAs.</title>
        <authorList>
            <person name="Yasuike M."/>
            <person name="von Schalburg K."/>
            <person name="Cooper G."/>
            <person name="Leong J."/>
            <person name="Jones S.R.M."/>
            <person name="Koop B.F."/>
        </authorList>
    </citation>
    <scope>NUCLEOTIDE SEQUENCE</scope>
    <source>
        <tissue evidence="8">Whole tissue</tissue>
    </source>
</reference>
<feature type="transmembrane region" description="Helical" evidence="7">
    <location>
        <begin position="231"/>
        <end position="253"/>
    </location>
</feature>
<dbReference type="Pfam" id="PF01940">
    <property type="entry name" value="DUF92"/>
    <property type="match status" value="1"/>
</dbReference>
<dbReference type="EMBL" id="BT076661">
    <property type="protein sequence ID" value="ACO11085.1"/>
    <property type="molecule type" value="mRNA"/>
</dbReference>
<dbReference type="PANTHER" id="PTHR13353">
    <property type="entry name" value="TRANSMEMBRANE PROTEIN 19"/>
    <property type="match status" value="1"/>
</dbReference>
<dbReference type="InterPro" id="IPR002794">
    <property type="entry name" value="DUF92_TMEM19"/>
</dbReference>
<evidence type="ECO:0000256" key="1">
    <source>
        <dbReference type="ARBA" id="ARBA00004141"/>
    </source>
</evidence>
<evidence type="ECO:0000256" key="5">
    <source>
        <dbReference type="ARBA" id="ARBA00022989"/>
    </source>
</evidence>
<accession>C1BPY2</accession>
<name>C1BPY2_CALRO</name>
<keyword evidence="5 7" id="KW-1133">Transmembrane helix</keyword>
<dbReference type="GO" id="GO:0016020">
    <property type="term" value="C:membrane"/>
    <property type="evidence" value="ECO:0007669"/>
    <property type="project" value="UniProtKB-SubCell"/>
</dbReference>
<dbReference type="AlphaFoldDB" id="C1BPY2"/>
<evidence type="ECO:0000256" key="3">
    <source>
        <dbReference type="ARBA" id="ARBA00014258"/>
    </source>
</evidence>
<keyword evidence="4 7" id="KW-0812">Transmembrane</keyword>
<gene>
    <name evidence="8" type="primary">TMM19</name>
</gene>
<feature type="transmembrane region" description="Helical" evidence="7">
    <location>
        <begin position="80"/>
        <end position="101"/>
    </location>
</feature>
<evidence type="ECO:0000256" key="7">
    <source>
        <dbReference type="SAM" id="Phobius"/>
    </source>
</evidence>
<evidence type="ECO:0000313" key="8">
    <source>
        <dbReference type="EMBL" id="ACO11085.1"/>
    </source>
</evidence>
<keyword evidence="6 7" id="KW-0472">Membrane</keyword>
<evidence type="ECO:0000256" key="6">
    <source>
        <dbReference type="ARBA" id="ARBA00023136"/>
    </source>
</evidence>
<evidence type="ECO:0000256" key="4">
    <source>
        <dbReference type="ARBA" id="ARBA00022692"/>
    </source>
</evidence>
<comment type="subcellular location">
    <subcellularLocation>
        <location evidence="1">Membrane</location>
        <topology evidence="1">Multi-pass membrane protein</topology>
    </subcellularLocation>
</comment>
<dbReference type="PANTHER" id="PTHR13353:SF5">
    <property type="entry name" value="TRANSMEMBRANE PROTEIN 19"/>
    <property type="match status" value="1"/>
</dbReference>
<comment type="similarity">
    <text evidence="2">Belongs to the TMEM19 family.</text>
</comment>
<evidence type="ECO:0000256" key="2">
    <source>
        <dbReference type="ARBA" id="ARBA00009012"/>
    </source>
</evidence>
<feature type="transmembrane region" description="Helical" evidence="7">
    <location>
        <begin position="6"/>
        <end position="30"/>
    </location>
</feature>
<proteinExistence type="evidence at transcript level"/>